<evidence type="ECO:0000313" key="1">
    <source>
        <dbReference type="EMBL" id="MBX67165.1"/>
    </source>
</evidence>
<protein>
    <submittedName>
        <fullName evidence="1">Uncharacterized protein</fullName>
    </submittedName>
</protein>
<dbReference type="AlphaFoldDB" id="A0A2P2QJT0"/>
<reference evidence="1" key="1">
    <citation type="submission" date="2018-02" db="EMBL/GenBank/DDBJ databases">
        <title>Rhizophora mucronata_Transcriptome.</title>
        <authorList>
            <person name="Meera S.P."/>
            <person name="Sreeshan A."/>
            <person name="Augustine A."/>
        </authorList>
    </citation>
    <scope>NUCLEOTIDE SEQUENCE</scope>
    <source>
        <tissue evidence="1">Leaf</tissue>
    </source>
</reference>
<proteinExistence type="predicted"/>
<organism evidence="1">
    <name type="scientific">Rhizophora mucronata</name>
    <name type="common">Asiatic mangrove</name>
    <dbReference type="NCBI Taxonomy" id="61149"/>
    <lineage>
        <taxon>Eukaryota</taxon>
        <taxon>Viridiplantae</taxon>
        <taxon>Streptophyta</taxon>
        <taxon>Embryophyta</taxon>
        <taxon>Tracheophyta</taxon>
        <taxon>Spermatophyta</taxon>
        <taxon>Magnoliopsida</taxon>
        <taxon>eudicotyledons</taxon>
        <taxon>Gunneridae</taxon>
        <taxon>Pentapetalae</taxon>
        <taxon>rosids</taxon>
        <taxon>fabids</taxon>
        <taxon>Malpighiales</taxon>
        <taxon>Rhizophoraceae</taxon>
        <taxon>Rhizophora</taxon>
    </lineage>
</organism>
<name>A0A2P2QJT0_RHIMU</name>
<dbReference type="EMBL" id="GGEC01086681">
    <property type="protein sequence ID" value="MBX67165.1"/>
    <property type="molecule type" value="Transcribed_RNA"/>
</dbReference>
<sequence length="19" mass="2171">MDTGSQVKCLFLMQLFVPL</sequence>
<accession>A0A2P2QJT0</accession>